<feature type="region of interest" description="Disordered" evidence="7">
    <location>
        <begin position="1"/>
        <end position="55"/>
    </location>
</feature>
<dbReference type="Pfam" id="PF09733">
    <property type="entry name" value="VEFS-Box"/>
    <property type="match status" value="1"/>
</dbReference>
<protein>
    <recommendedName>
        <fullName evidence="8">Polycomb protein VEFS-Box domain-containing protein</fullName>
    </recommendedName>
</protein>
<dbReference type="PANTHER" id="PTHR22597:SF0">
    <property type="entry name" value="POLYCOMB PROTEIN SUZ12"/>
    <property type="match status" value="1"/>
</dbReference>
<comment type="caution">
    <text evidence="9">The sequence shown here is derived from an EMBL/GenBank/DDBJ whole genome shotgun (WGS) entry which is preliminary data.</text>
</comment>
<dbReference type="PROSITE" id="PS01359">
    <property type="entry name" value="ZF_PHD_1"/>
    <property type="match status" value="1"/>
</dbReference>
<accession>A0A3D8SP15</accession>
<dbReference type="GO" id="GO:0016586">
    <property type="term" value="C:RSC-type complex"/>
    <property type="evidence" value="ECO:0007669"/>
    <property type="project" value="TreeGrafter"/>
</dbReference>
<keyword evidence="10" id="KW-1185">Reference proteome</keyword>
<dbReference type="Proteomes" id="UP000256645">
    <property type="component" value="Unassembled WGS sequence"/>
</dbReference>
<dbReference type="OrthoDB" id="166746at2759"/>
<evidence type="ECO:0000256" key="5">
    <source>
        <dbReference type="ARBA" id="ARBA00023015"/>
    </source>
</evidence>
<dbReference type="InterPro" id="IPR019135">
    <property type="entry name" value="Polycomb_protein_VEFS-Box"/>
</dbReference>
<keyword evidence="3" id="KW-0863">Zinc-finger</keyword>
<dbReference type="PANTHER" id="PTHR22597">
    <property type="entry name" value="POLYCOMB GROUP PROTEIN"/>
    <property type="match status" value="1"/>
</dbReference>
<dbReference type="Gene3D" id="3.30.40.10">
    <property type="entry name" value="Zinc/RING finger domain, C3HC4 (zinc finger)"/>
    <property type="match status" value="1"/>
</dbReference>
<evidence type="ECO:0000256" key="7">
    <source>
        <dbReference type="SAM" id="MobiDB-lite"/>
    </source>
</evidence>
<comment type="similarity">
    <text evidence="1">Belongs to the VEFS (VRN2-EMF2-FIS2-SU(Z)12) family.</text>
</comment>
<dbReference type="CDD" id="cd21552">
    <property type="entry name" value="VEFS-box_ctSUZ12-like"/>
    <property type="match status" value="1"/>
</dbReference>
<keyword evidence="5" id="KW-0805">Transcription regulation</keyword>
<evidence type="ECO:0000259" key="8">
    <source>
        <dbReference type="Pfam" id="PF09733"/>
    </source>
</evidence>
<evidence type="ECO:0000256" key="1">
    <source>
        <dbReference type="ARBA" id="ARBA00007416"/>
    </source>
</evidence>
<dbReference type="GO" id="GO:0008270">
    <property type="term" value="F:zinc ion binding"/>
    <property type="evidence" value="ECO:0007669"/>
    <property type="project" value="UniProtKB-KW"/>
</dbReference>
<evidence type="ECO:0000256" key="6">
    <source>
        <dbReference type="ARBA" id="ARBA00023163"/>
    </source>
</evidence>
<sequence length="852" mass="97252">MGSIFSKPKASRPLENDDDESPRQAKRRKINHANGSNQSYQEIPHGTSPLPALIDPSSLSNSLPQVLGHRAQDASSGQNHSSISRVAFTIDDILPKVPERALRIDLVGIKYDSDDDSAKRLAFKAGQHTFKSRCTIAIFLRKYENDDELYEVLRIQQDGQIRTYAKDEKYEIELQMREPFIIPAKSLCVTRKNGRQLPTRELRLHVWFESDCFQEHWPPLNTASLLESTELTHVLLEKRADLNDLWMSARDLEDRLLRPEAHDMQLPLMLGYGRLKGKVKTPFNLQVEARWSLPGALQLRKSKRDAKPAGEDAVPSQVVPDNHNALFEAQESPQRAKRRREEIPNYNLKVLSDIARGDQPKSIVGKQPKRNAFEDTIVDKVTYMLGRADAYDLRISRETTVSGLGCPFCLHQSDTLECLQWHLKNNHSSFDFTLRRSSPSKIQFFIEFANKATRIEQQRSLQLGKPRTLLDIARLLDGDRSWEKARRGPDHNIRPLHMVDRFSSSSPSLGGSRYSSPNTSIDDCIDRAVRTNTNPRLYGGKNNHVLKSTVSSKNLSSAKRTVPIIDTWENENWVIFQRPPQVCVPQTGSQLYHPVTRRRLKAGEIIDNSEDENDERWLNQKHRDIIMDYTNITDAEKDYVVRWNPFITMLKLTCDKYMPKVIVRFVSENKLWFLCREERIREFCKHAEALMLRGSMDSVTWTQCMQILKLASEETSQEELDKFKQTQPLIWDPTQRRGYRDCLCGQPVTPLDGEGVRCSGMRCKDPFFHAGCVKEASKNRRGIIQNQEALKQWKCAVCTTNGHGDGEAIIRYAVDRVGGVDQKAQAAYLEFGGASFMITFCASIASASYCTG</sequence>
<evidence type="ECO:0000256" key="3">
    <source>
        <dbReference type="ARBA" id="ARBA00022771"/>
    </source>
</evidence>
<evidence type="ECO:0000313" key="9">
    <source>
        <dbReference type="EMBL" id="RDW88065.1"/>
    </source>
</evidence>
<dbReference type="InterPro" id="IPR011011">
    <property type="entry name" value="Znf_FYVE_PHD"/>
</dbReference>
<name>A0A3D8SP15_9HELO</name>
<dbReference type="AlphaFoldDB" id="A0A3D8SP15"/>
<dbReference type="InterPro" id="IPR019786">
    <property type="entry name" value="Zinc_finger_PHD-type_CS"/>
</dbReference>
<keyword evidence="4" id="KW-0862">Zinc</keyword>
<dbReference type="EMBL" id="PDLM01000001">
    <property type="protein sequence ID" value="RDW88065.1"/>
    <property type="molecule type" value="Genomic_DNA"/>
</dbReference>
<proteinExistence type="inferred from homology"/>
<keyword evidence="6" id="KW-0804">Transcription</keyword>
<reference evidence="9 10" key="1">
    <citation type="journal article" date="2018" name="IMA Fungus">
        <title>IMA Genome-F 9: Draft genome sequence of Annulohypoxylon stygium, Aspergillus mulundensis, Berkeleyomyces basicola (syn. Thielaviopsis basicola), Ceratocystis smalleyi, two Cercospora beticola strains, Coleophoma cylindrospora, Fusarium fracticaudum, Phialophora cf. hyalina, and Morchella septimelata.</title>
        <authorList>
            <person name="Wingfield B.D."/>
            <person name="Bills G.F."/>
            <person name="Dong Y."/>
            <person name="Huang W."/>
            <person name="Nel W.J."/>
            <person name="Swalarsk-Parry B.S."/>
            <person name="Vaghefi N."/>
            <person name="Wilken P.M."/>
            <person name="An Z."/>
            <person name="de Beer Z.W."/>
            <person name="De Vos L."/>
            <person name="Chen L."/>
            <person name="Duong T.A."/>
            <person name="Gao Y."/>
            <person name="Hammerbacher A."/>
            <person name="Kikkert J.R."/>
            <person name="Li Y."/>
            <person name="Li H."/>
            <person name="Li K."/>
            <person name="Li Q."/>
            <person name="Liu X."/>
            <person name="Ma X."/>
            <person name="Naidoo K."/>
            <person name="Pethybridge S.J."/>
            <person name="Sun J."/>
            <person name="Steenkamp E.T."/>
            <person name="van der Nest M.A."/>
            <person name="van Wyk S."/>
            <person name="Wingfield M.J."/>
            <person name="Xiong C."/>
            <person name="Yue Q."/>
            <person name="Zhang X."/>
        </authorList>
    </citation>
    <scope>NUCLEOTIDE SEQUENCE [LARGE SCALE GENOMIC DNA]</scope>
    <source>
        <strain evidence="9 10">BP6252</strain>
    </source>
</reference>
<evidence type="ECO:0000256" key="4">
    <source>
        <dbReference type="ARBA" id="ARBA00022833"/>
    </source>
</evidence>
<dbReference type="GO" id="GO:0031490">
    <property type="term" value="F:chromatin DNA binding"/>
    <property type="evidence" value="ECO:0007669"/>
    <property type="project" value="TreeGrafter"/>
</dbReference>
<evidence type="ECO:0000313" key="10">
    <source>
        <dbReference type="Proteomes" id="UP000256645"/>
    </source>
</evidence>
<dbReference type="SUPFAM" id="SSF57903">
    <property type="entry name" value="FYVE/PHD zinc finger"/>
    <property type="match status" value="1"/>
</dbReference>
<organism evidence="9 10">
    <name type="scientific">Coleophoma cylindrospora</name>
    <dbReference type="NCBI Taxonomy" id="1849047"/>
    <lineage>
        <taxon>Eukaryota</taxon>
        <taxon>Fungi</taxon>
        <taxon>Dikarya</taxon>
        <taxon>Ascomycota</taxon>
        <taxon>Pezizomycotina</taxon>
        <taxon>Leotiomycetes</taxon>
        <taxon>Helotiales</taxon>
        <taxon>Dermateaceae</taxon>
        <taxon>Coleophoma</taxon>
    </lineage>
</organism>
<gene>
    <name evidence="9" type="ORF">BP6252_00097</name>
</gene>
<dbReference type="InterPro" id="IPR013083">
    <property type="entry name" value="Znf_RING/FYVE/PHD"/>
</dbReference>
<feature type="domain" description="Polycomb protein VEFS-Box" evidence="8">
    <location>
        <begin position="590"/>
        <end position="677"/>
    </location>
</feature>
<keyword evidence="2" id="KW-0479">Metal-binding</keyword>
<evidence type="ECO:0000256" key="2">
    <source>
        <dbReference type="ARBA" id="ARBA00022723"/>
    </source>
</evidence>